<dbReference type="EMBL" id="CP117411">
    <property type="protein sequence ID" value="WCT73102.1"/>
    <property type="molecule type" value="Genomic_DNA"/>
</dbReference>
<dbReference type="Gene3D" id="2.120.10.30">
    <property type="entry name" value="TolB, C-terminal domain"/>
    <property type="match status" value="1"/>
</dbReference>
<dbReference type="PANTHER" id="PTHR10907:SF47">
    <property type="entry name" value="REGUCALCIN"/>
    <property type="match status" value="1"/>
</dbReference>
<reference evidence="3 4" key="1">
    <citation type="submission" date="2023-02" db="EMBL/GenBank/DDBJ databases">
        <title>Genome sequence of Sphingomonas naphthae.</title>
        <authorList>
            <person name="Kim S."/>
            <person name="Heo J."/>
            <person name="Kwon S.-W."/>
        </authorList>
    </citation>
    <scope>NUCLEOTIDE SEQUENCE [LARGE SCALE GENOMIC DNA]</scope>
    <source>
        <strain evidence="3 4">KACC 18716</strain>
    </source>
</reference>
<evidence type="ECO:0000259" key="2">
    <source>
        <dbReference type="Pfam" id="PF08450"/>
    </source>
</evidence>
<dbReference type="Pfam" id="PF08450">
    <property type="entry name" value="SGL"/>
    <property type="match status" value="1"/>
</dbReference>
<comment type="similarity">
    <text evidence="1">Belongs to the SMP-30/CGR1 family.</text>
</comment>
<dbReference type="PRINTS" id="PR01790">
    <property type="entry name" value="SMP30FAMILY"/>
</dbReference>
<protein>
    <submittedName>
        <fullName evidence="3">SMP-30/gluconolactonase/LRE family protein</fullName>
    </submittedName>
</protein>
<organism evidence="3 4">
    <name type="scientific">Sphingomonas naphthae</name>
    <dbReference type="NCBI Taxonomy" id="1813468"/>
    <lineage>
        <taxon>Bacteria</taxon>
        <taxon>Pseudomonadati</taxon>
        <taxon>Pseudomonadota</taxon>
        <taxon>Alphaproteobacteria</taxon>
        <taxon>Sphingomonadales</taxon>
        <taxon>Sphingomonadaceae</taxon>
        <taxon>Sphingomonas</taxon>
    </lineage>
</organism>
<dbReference type="InterPro" id="IPR013658">
    <property type="entry name" value="SGL"/>
</dbReference>
<evidence type="ECO:0000256" key="1">
    <source>
        <dbReference type="ARBA" id="ARBA00008853"/>
    </source>
</evidence>
<evidence type="ECO:0000313" key="3">
    <source>
        <dbReference type="EMBL" id="WCT73102.1"/>
    </source>
</evidence>
<sequence length="293" mass="30505">MVARDLRPVCAVGATLGEGPVWDVARGALWFVDIKGRRLHRFDPVTGALASQDAPAEIGWALPADDGTLLAGLQDGLWRFDPGGGGFAPFLAVEPDRPGNRLNDATVDAAGRLWFGSMDNGEAEASGRLYRFDDAGIIDSGLPPVVITNGPAFSPDGRTLYHTDTLGGVVHAAPVSEDGTVGAPRPFARIDPADGYPDGPAVDAEGCVWTGLFGGWGVRRYAPTGELIETMRFPVANVTKIAFGGPDLTTVYATTARKGLDAAALAAQPLAGDLFAFTVDVPGLATPLIRIAA</sequence>
<dbReference type="PANTHER" id="PTHR10907">
    <property type="entry name" value="REGUCALCIN"/>
    <property type="match status" value="1"/>
</dbReference>
<dbReference type="SUPFAM" id="SSF63829">
    <property type="entry name" value="Calcium-dependent phosphotriesterase"/>
    <property type="match status" value="1"/>
</dbReference>
<feature type="domain" description="SMP-30/Gluconolactonase/LRE-like region" evidence="2">
    <location>
        <begin position="16"/>
        <end position="257"/>
    </location>
</feature>
<dbReference type="RefSeq" id="WP_273687080.1">
    <property type="nucleotide sequence ID" value="NZ_CP117411.1"/>
</dbReference>
<keyword evidence="4" id="KW-1185">Reference proteome</keyword>
<gene>
    <name evidence="3" type="ORF">PQ455_15925</name>
</gene>
<dbReference type="Proteomes" id="UP001220395">
    <property type="component" value="Chromosome"/>
</dbReference>
<dbReference type="InterPro" id="IPR005511">
    <property type="entry name" value="SMP-30"/>
</dbReference>
<dbReference type="InterPro" id="IPR011042">
    <property type="entry name" value="6-blade_b-propeller_TolB-like"/>
</dbReference>
<name>A0ABY7TIR3_9SPHN</name>
<accession>A0ABY7TIR3</accession>
<proteinExistence type="inferred from homology"/>
<evidence type="ECO:0000313" key="4">
    <source>
        <dbReference type="Proteomes" id="UP001220395"/>
    </source>
</evidence>